<sequence>MRKISLIICVLFLSFNSFAQEEEVTKKSSYFGVRAGLNFLKGSNYENHSSDLGVGYQIGGLVNLPLGKSNFSFQPEVLYMKVNSNETDVEKGYSDVQVTRLKEYSSNILLFPLNFRYLIKDKVGIEIGPSLGYNFSSIRNVTETYYEYATGDTSSFSYESKSDSKNKFAALLNFGVDYNITNKFNVGFKYNYAFGGTEPADKLMDNSVFSINLGYNFIK</sequence>
<evidence type="ECO:0000313" key="4">
    <source>
        <dbReference type="Proteomes" id="UP000199702"/>
    </source>
</evidence>
<feature type="chain" id="PRO_5011502535" evidence="1">
    <location>
        <begin position="20"/>
        <end position="219"/>
    </location>
</feature>
<dbReference type="SUPFAM" id="SSF56925">
    <property type="entry name" value="OMPA-like"/>
    <property type="match status" value="1"/>
</dbReference>
<keyword evidence="1" id="KW-0732">Signal</keyword>
<name>A0A1H6Q2D6_9FLAO</name>
<keyword evidence="4" id="KW-1185">Reference proteome</keyword>
<organism evidence="3 4">
    <name type="scientific">Flavobacterium terrigena</name>
    <dbReference type="NCBI Taxonomy" id="402734"/>
    <lineage>
        <taxon>Bacteria</taxon>
        <taxon>Pseudomonadati</taxon>
        <taxon>Bacteroidota</taxon>
        <taxon>Flavobacteriia</taxon>
        <taxon>Flavobacteriales</taxon>
        <taxon>Flavobacteriaceae</taxon>
        <taxon>Flavobacterium</taxon>
    </lineage>
</organism>
<dbReference type="STRING" id="402734.SAMN05660918_0217"/>
<evidence type="ECO:0000259" key="2">
    <source>
        <dbReference type="Pfam" id="PF13568"/>
    </source>
</evidence>
<gene>
    <name evidence="3" type="ORF">SAMN05660918_0217</name>
</gene>
<dbReference type="AlphaFoldDB" id="A0A1H6Q2D6"/>
<feature type="signal peptide" evidence="1">
    <location>
        <begin position="1"/>
        <end position="19"/>
    </location>
</feature>
<dbReference type="Pfam" id="PF13568">
    <property type="entry name" value="OMP_b-brl_2"/>
    <property type="match status" value="1"/>
</dbReference>
<dbReference type="RefSeq" id="WP_091306439.1">
    <property type="nucleotide sequence ID" value="NZ_CBCSJU010000001.1"/>
</dbReference>
<dbReference type="OrthoDB" id="947434at2"/>
<reference evidence="4" key="1">
    <citation type="submission" date="2016-10" db="EMBL/GenBank/DDBJ databases">
        <authorList>
            <person name="Varghese N."/>
            <person name="Submissions S."/>
        </authorList>
    </citation>
    <scope>NUCLEOTIDE SEQUENCE [LARGE SCALE GENOMIC DNA]</scope>
    <source>
        <strain evidence="4">DSM 17934</strain>
    </source>
</reference>
<accession>A0A1H6Q2D6</accession>
<dbReference type="InterPro" id="IPR011250">
    <property type="entry name" value="OMP/PagP_B-barrel"/>
</dbReference>
<dbReference type="InterPro" id="IPR025665">
    <property type="entry name" value="Beta-barrel_OMP_2"/>
</dbReference>
<evidence type="ECO:0000256" key="1">
    <source>
        <dbReference type="SAM" id="SignalP"/>
    </source>
</evidence>
<feature type="domain" description="Outer membrane protein beta-barrel" evidence="2">
    <location>
        <begin position="18"/>
        <end position="195"/>
    </location>
</feature>
<evidence type="ECO:0000313" key="3">
    <source>
        <dbReference type="EMBL" id="SEI38009.1"/>
    </source>
</evidence>
<dbReference type="EMBL" id="FNYA01000001">
    <property type="protein sequence ID" value="SEI38009.1"/>
    <property type="molecule type" value="Genomic_DNA"/>
</dbReference>
<proteinExistence type="predicted"/>
<dbReference type="Gene3D" id="2.40.160.20">
    <property type="match status" value="1"/>
</dbReference>
<dbReference type="Proteomes" id="UP000199702">
    <property type="component" value="Unassembled WGS sequence"/>
</dbReference>
<protein>
    <submittedName>
        <fullName evidence="3">Outer membrane protein beta-barrel domain-containing protein</fullName>
    </submittedName>
</protein>